<keyword evidence="2" id="KW-1185">Reference proteome</keyword>
<reference evidence="1" key="1">
    <citation type="submission" date="2020-03" db="EMBL/GenBank/DDBJ databases">
        <authorList>
            <person name="Chebbi M.A."/>
            <person name="Drezen J.M."/>
        </authorList>
    </citation>
    <scope>NUCLEOTIDE SEQUENCE</scope>
    <source>
        <tissue evidence="1">Whole body</tissue>
    </source>
</reference>
<evidence type="ECO:0000313" key="2">
    <source>
        <dbReference type="Proteomes" id="UP000729913"/>
    </source>
</evidence>
<protein>
    <submittedName>
        <fullName evidence="1">Uncharacterized protein</fullName>
    </submittedName>
</protein>
<proteinExistence type="predicted"/>
<reference evidence="1" key="2">
    <citation type="submission" date="2021-04" db="EMBL/GenBank/DDBJ databases">
        <title>Genome-wide patterns of bracovirus chromosomal integration into multiple host tissues during parasitism.</title>
        <authorList>
            <person name="Chebbi M.A.C."/>
        </authorList>
    </citation>
    <scope>NUCLEOTIDE SEQUENCE</scope>
    <source>
        <tissue evidence="1">Whole body</tissue>
    </source>
</reference>
<dbReference type="EMBL" id="JAAOIC020000048">
    <property type="protein sequence ID" value="KAG8037083.1"/>
    <property type="molecule type" value="Genomic_DNA"/>
</dbReference>
<sequence>MARYHAEVQDARGAAQNVEADPNIAHCRAQRPAAEDLVEQGHRHHQNRHTKIAYRKADKQIVARPPQLLDEDYRHTDQNVPYYRAYHDQAQDQG</sequence>
<name>A0A8J5V9C0_9HYME</name>
<gene>
    <name evidence="1" type="ORF">G9C98_004405</name>
</gene>
<accession>A0A8J5V9C0</accession>
<evidence type="ECO:0000313" key="1">
    <source>
        <dbReference type="EMBL" id="KAG8037083.1"/>
    </source>
</evidence>
<organism evidence="1 2">
    <name type="scientific">Cotesia typhae</name>
    <dbReference type="NCBI Taxonomy" id="2053667"/>
    <lineage>
        <taxon>Eukaryota</taxon>
        <taxon>Metazoa</taxon>
        <taxon>Ecdysozoa</taxon>
        <taxon>Arthropoda</taxon>
        <taxon>Hexapoda</taxon>
        <taxon>Insecta</taxon>
        <taxon>Pterygota</taxon>
        <taxon>Neoptera</taxon>
        <taxon>Endopterygota</taxon>
        <taxon>Hymenoptera</taxon>
        <taxon>Apocrita</taxon>
        <taxon>Ichneumonoidea</taxon>
        <taxon>Braconidae</taxon>
        <taxon>Microgastrinae</taxon>
        <taxon>Cotesia</taxon>
    </lineage>
</organism>
<dbReference type="AlphaFoldDB" id="A0A8J5V9C0"/>
<comment type="caution">
    <text evidence="1">The sequence shown here is derived from an EMBL/GenBank/DDBJ whole genome shotgun (WGS) entry which is preliminary data.</text>
</comment>
<dbReference type="Proteomes" id="UP000729913">
    <property type="component" value="Unassembled WGS sequence"/>
</dbReference>